<keyword evidence="4" id="KW-1003">Cell membrane</keyword>
<accession>A0A058ZNG6</accession>
<evidence type="ECO:0000256" key="8">
    <source>
        <dbReference type="ARBA" id="ARBA00022982"/>
    </source>
</evidence>
<dbReference type="STRING" id="1461693.ATO10_04077"/>
<dbReference type="GO" id="GO:0020037">
    <property type="term" value="F:heme binding"/>
    <property type="evidence" value="ECO:0007669"/>
    <property type="project" value="TreeGrafter"/>
</dbReference>
<evidence type="ECO:0000313" key="15">
    <source>
        <dbReference type="Proteomes" id="UP000024836"/>
    </source>
</evidence>
<dbReference type="GO" id="GO:0005886">
    <property type="term" value="C:plasma membrane"/>
    <property type="evidence" value="ECO:0007669"/>
    <property type="project" value="UniProtKB-SubCell"/>
</dbReference>
<dbReference type="EMBL" id="AQQY01000002">
    <property type="protein sequence ID" value="KCV82755.1"/>
    <property type="molecule type" value="Genomic_DNA"/>
</dbReference>
<evidence type="ECO:0000256" key="11">
    <source>
        <dbReference type="ARBA" id="ARBA00023136"/>
    </source>
</evidence>
<comment type="subcellular location">
    <subcellularLocation>
        <location evidence="1">Cell membrane</location>
        <topology evidence="1">Multi-pass membrane protein</topology>
    </subcellularLocation>
</comment>
<keyword evidence="9 12" id="KW-1133">Transmembrane helix</keyword>
<keyword evidence="11 12" id="KW-0472">Membrane</keyword>
<evidence type="ECO:0000259" key="13">
    <source>
        <dbReference type="Pfam" id="PF01292"/>
    </source>
</evidence>
<dbReference type="GO" id="GO:0022904">
    <property type="term" value="P:respiratory electron transport chain"/>
    <property type="evidence" value="ECO:0007669"/>
    <property type="project" value="InterPro"/>
</dbReference>
<dbReference type="PANTHER" id="PTHR30485:SF2">
    <property type="entry name" value="BLL0597 PROTEIN"/>
    <property type="match status" value="1"/>
</dbReference>
<comment type="caution">
    <text evidence="14">The sequence shown here is derived from an EMBL/GenBank/DDBJ whole genome shotgun (WGS) entry which is preliminary data.</text>
</comment>
<evidence type="ECO:0000256" key="1">
    <source>
        <dbReference type="ARBA" id="ARBA00004651"/>
    </source>
</evidence>
<proteinExistence type="inferred from homology"/>
<evidence type="ECO:0000256" key="3">
    <source>
        <dbReference type="ARBA" id="ARBA00022448"/>
    </source>
</evidence>
<dbReference type="eggNOG" id="COG3658">
    <property type="taxonomic scope" value="Bacteria"/>
</dbReference>
<dbReference type="AlphaFoldDB" id="A0A058ZNG6"/>
<dbReference type="Proteomes" id="UP000024836">
    <property type="component" value="Unassembled WGS sequence"/>
</dbReference>
<evidence type="ECO:0000256" key="2">
    <source>
        <dbReference type="ARBA" id="ARBA00008622"/>
    </source>
</evidence>
<keyword evidence="7" id="KW-0479">Metal-binding</keyword>
<gene>
    <name evidence="14" type="ORF">ATO10_04077</name>
</gene>
<evidence type="ECO:0000256" key="10">
    <source>
        <dbReference type="ARBA" id="ARBA00023004"/>
    </source>
</evidence>
<evidence type="ECO:0000313" key="14">
    <source>
        <dbReference type="EMBL" id="KCV82755.1"/>
    </source>
</evidence>
<evidence type="ECO:0000256" key="5">
    <source>
        <dbReference type="ARBA" id="ARBA00022617"/>
    </source>
</evidence>
<dbReference type="SUPFAM" id="SSF81342">
    <property type="entry name" value="Transmembrane di-heme cytochromes"/>
    <property type="match status" value="1"/>
</dbReference>
<evidence type="ECO:0000256" key="7">
    <source>
        <dbReference type="ARBA" id="ARBA00022723"/>
    </source>
</evidence>
<sequence>MADQSAKDLTRVKLWDPALRLFHWSLVICVGAAWYLGQFGPNIMTLHFYAGYCVIALLVFRLIWGLAGPAPARFSHFIYGPKTTFGYLAGLRKPEPSYWPGHNPIGALSVFAILAVLIAQTGSGLFADPDDFINVGPLADQVSAQANRRASQIHEIASKLILLLVVLHLFAIIFYKRYKGEDLIKPMITGWKWVRKSN</sequence>
<dbReference type="InterPro" id="IPR051542">
    <property type="entry name" value="Hydrogenase_cytochrome"/>
</dbReference>
<dbReference type="InterPro" id="IPR016174">
    <property type="entry name" value="Di-haem_cyt_TM"/>
</dbReference>
<keyword evidence="3" id="KW-0813">Transport</keyword>
<evidence type="ECO:0000256" key="9">
    <source>
        <dbReference type="ARBA" id="ARBA00022989"/>
    </source>
</evidence>
<dbReference type="GO" id="GO:0005506">
    <property type="term" value="F:iron ion binding"/>
    <property type="evidence" value="ECO:0007669"/>
    <property type="project" value="InterPro"/>
</dbReference>
<keyword evidence="10" id="KW-0408">Iron</keyword>
<evidence type="ECO:0000256" key="4">
    <source>
        <dbReference type="ARBA" id="ARBA00022475"/>
    </source>
</evidence>
<dbReference type="PRINTS" id="PR00161">
    <property type="entry name" value="NIHGNASECYTB"/>
</dbReference>
<feature type="transmembrane region" description="Helical" evidence="12">
    <location>
        <begin position="49"/>
        <end position="67"/>
    </location>
</feature>
<organism evidence="14 15">
    <name type="scientific">Actibacterium atlanticum</name>
    <dbReference type="NCBI Taxonomy" id="1461693"/>
    <lineage>
        <taxon>Bacteria</taxon>
        <taxon>Pseudomonadati</taxon>
        <taxon>Pseudomonadota</taxon>
        <taxon>Alphaproteobacteria</taxon>
        <taxon>Rhodobacterales</taxon>
        <taxon>Roseobacteraceae</taxon>
        <taxon>Actibacterium</taxon>
    </lineage>
</organism>
<comment type="similarity">
    <text evidence="2">Belongs to the HupC/HyaC/HydC family.</text>
</comment>
<dbReference type="Gene3D" id="1.20.950.20">
    <property type="entry name" value="Transmembrane di-heme cytochromes, Chain C"/>
    <property type="match status" value="1"/>
</dbReference>
<dbReference type="InterPro" id="IPR000516">
    <property type="entry name" value="Ni-dep_Hydgase_cyt-B"/>
</dbReference>
<dbReference type="GO" id="GO:0009055">
    <property type="term" value="F:electron transfer activity"/>
    <property type="evidence" value="ECO:0007669"/>
    <property type="project" value="InterPro"/>
</dbReference>
<dbReference type="PANTHER" id="PTHR30485">
    <property type="entry name" value="NI/FE-HYDROGENASE 1 B-TYPE CYTOCHROME SUBUNIT"/>
    <property type="match status" value="1"/>
</dbReference>
<evidence type="ECO:0000256" key="6">
    <source>
        <dbReference type="ARBA" id="ARBA00022692"/>
    </source>
</evidence>
<name>A0A058ZNG6_9RHOB</name>
<dbReference type="Pfam" id="PF01292">
    <property type="entry name" value="Ni_hydr_CYTB"/>
    <property type="match status" value="1"/>
</dbReference>
<keyword evidence="8" id="KW-0249">Electron transport</keyword>
<keyword evidence="5" id="KW-0349">Heme</keyword>
<feature type="transmembrane region" description="Helical" evidence="12">
    <location>
        <begin position="105"/>
        <end position="127"/>
    </location>
</feature>
<dbReference type="InterPro" id="IPR011577">
    <property type="entry name" value="Cyt_b561_bac/Ni-Hgenase"/>
</dbReference>
<reference evidence="14 15" key="1">
    <citation type="submission" date="2013-04" db="EMBL/GenBank/DDBJ databases">
        <title>Shimia sp. 22II-S11-Z10 Genome Sequencing.</title>
        <authorList>
            <person name="Lai Q."/>
            <person name="Li G."/>
            <person name="Shao Z."/>
        </authorList>
    </citation>
    <scope>NUCLEOTIDE SEQUENCE [LARGE SCALE GENOMIC DNA]</scope>
    <source>
        <strain evidence="15">22II-S11-Z10</strain>
    </source>
</reference>
<protein>
    <submittedName>
        <fullName evidence="14">Cytochrome B561</fullName>
    </submittedName>
</protein>
<feature type="transmembrane region" description="Helical" evidence="12">
    <location>
        <begin position="21"/>
        <end position="37"/>
    </location>
</feature>
<keyword evidence="6 12" id="KW-0812">Transmembrane</keyword>
<feature type="domain" description="Cytochrome b561 bacterial/Ni-hydrogenase" evidence="13">
    <location>
        <begin position="15"/>
        <end position="190"/>
    </location>
</feature>
<evidence type="ECO:0000256" key="12">
    <source>
        <dbReference type="SAM" id="Phobius"/>
    </source>
</evidence>
<keyword evidence="15" id="KW-1185">Reference proteome</keyword>
<feature type="transmembrane region" description="Helical" evidence="12">
    <location>
        <begin position="156"/>
        <end position="175"/>
    </location>
</feature>